<proteinExistence type="predicted"/>
<dbReference type="OrthoDB" id="2575973at2759"/>
<evidence type="ECO:0000313" key="1">
    <source>
        <dbReference type="EMBL" id="THU93787.1"/>
    </source>
</evidence>
<name>A0A4S8LW22_DENBC</name>
<gene>
    <name evidence="1" type="ORF">K435DRAFT_725075</name>
</gene>
<feature type="non-terminal residue" evidence="1">
    <location>
        <position position="1"/>
    </location>
</feature>
<reference evidence="1 2" key="1">
    <citation type="journal article" date="2019" name="Nat. Ecol. Evol.">
        <title>Megaphylogeny resolves global patterns of mushroom evolution.</title>
        <authorList>
            <person name="Varga T."/>
            <person name="Krizsan K."/>
            <person name="Foldi C."/>
            <person name="Dima B."/>
            <person name="Sanchez-Garcia M."/>
            <person name="Sanchez-Ramirez S."/>
            <person name="Szollosi G.J."/>
            <person name="Szarkandi J.G."/>
            <person name="Papp V."/>
            <person name="Albert L."/>
            <person name="Andreopoulos W."/>
            <person name="Angelini C."/>
            <person name="Antonin V."/>
            <person name="Barry K.W."/>
            <person name="Bougher N.L."/>
            <person name="Buchanan P."/>
            <person name="Buyck B."/>
            <person name="Bense V."/>
            <person name="Catcheside P."/>
            <person name="Chovatia M."/>
            <person name="Cooper J."/>
            <person name="Damon W."/>
            <person name="Desjardin D."/>
            <person name="Finy P."/>
            <person name="Geml J."/>
            <person name="Haridas S."/>
            <person name="Hughes K."/>
            <person name="Justo A."/>
            <person name="Karasinski D."/>
            <person name="Kautmanova I."/>
            <person name="Kiss B."/>
            <person name="Kocsube S."/>
            <person name="Kotiranta H."/>
            <person name="LaButti K.M."/>
            <person name="Lechner B.E."/>
            <person name="Liimatainen K."/>
            <person name="Lipzen A."/>
            <person name="Lukacs Z."/>
            <person name="Mihaltcheva S."/>
            <person name="Morgado L.N."/>
            <person name="Niskanen T."/>
            <person name="Noordeloos M.E."/>
            <person name="Ohm R.A."/>
            <person name="Ortiz-Santana B."/>
            <person name="Ovrebo C."/>
            <person name="Racz N."/>
            <person name="Riley R."/>
            <person name="Savchenko A."/>
            <person name="Shiryaev A."/>
            <person name="Soop K."/>
            <person name="Spirin V."/>
            <person name="Szebenyi C."/>
            <person name="Tomsovsky M."/>
            <person name="Tulloss R.E."/>
            <person name="Uehling J."/>
            <person name="Grigoriev I.V."/>
            <person name="Vagvolgyi C."/>
            <person name="Papp T."/>
            <person name="Martin F.M."/>
            <person name="Miettinen O."/>
            <person name="Hibbett D.S."/>
            <person name="Nagy L.G."/>
        </authorList>
    </citation>
    <scope>NUCLEOTIDE SEQUENCE [LARGE SCALE GENOMIC DNA]</scope>
    <source>
        <strain evidence="1 2">CBS 962.96</strain>
    </source>
</reference>
<protein>
    <submittedName>
        <fullName evidence="1">Uncharacterized protein</fullName>
    </submittedName>
</protein>
<dbReference type="AlphaFoldDB" id="A0A4S8LW22"/>
<sequence length="181" mass="18740">LFLSFSFVASGPATFPQARSDVKRQTNADVDSVLTSLQSQLGTILPQIDALSASGNATDANVTPLIGQLNDALNGASDNLNNIPASGLRKRQSDQNTANQVAGIVTDITNSLNGLHGHAAHVSTLTVLLASVDIALHRLLIGVDVLLVGVLKLVAGLLVDVAKLLRGLAFTLTLTLFALGL</sequence>
<dbReference type="EMBL" id="ML179239">
    <property type="protein sequence ID" value="THU93787.1"/>
    <property type="molecule type" value="Genomic_DNA"/>
</dbReference>
<accession>A0A4S8LW22</accession>
<keyword evidence="2" id="KW-1185">Reference proteome</keyword>
<dbReference type="Proteomes" id="UP000297245">
    <property type="component" value="Unassembled WGS sequence"/>
</dbReference>
<organism evidence="1 2">
    <name type="scientific">Dendrothele bispora (strain CBS 962.96)</name>
    <dbReference type="NCBI Taxonomy" id="1314807"/>
    <lineage>
        <taxon>Eukaryota</taxon>
        <taxon>Fungi</taxon>
        <taxon>Dikarya</taxon>
        <taxon>Basidiomycota</taxon>
        <taxon>Agaricomycotina</taxon>
        <taxon>Agaricomycetes</taxon>
        <taxon>Agaricomycetidae</taxon>
        <taxon>Agaricales</taxon>
        <taxon>Agaricales incertae sedis</taxon>
        <taxon>Dendrothele</taxon>
    </lineage>
</organism>
<evidence type="ECO:0000313" key="2">
    <source>
        <dbReference type="Proteomes" id="UP000297245"/>
    </source>
</evidence>